<keyword evidence="3 6" id="KW-0812">Transmembrane</keyword>
<evidence type="ECO:0000256" key="6">
    <source>
        <dbReference type="SAM" id="Phobius"/>
    </source>
</evidence>
<evidence type="ECO:0000256" key="4">
    <source>
        <dbReference type="ARBA" id="ARBA00022989"/>
    </source>
</evidence>
<keyword evidence="2" id="KW-1003">Cell membrane</keyword>
<dbReference type="GO" id="GO:0022857">
    <property type="term" value="F:transmembrane transporter activity"/>
    <property type="evidence" value="ECO:0007669"/>
    <property type="project" value="InterPro"/>
</dbReference>
<dbReference type="InterPro" id="IPR020846">
    <property type="entry name" value="MFS_dom"/>
</dbReference>
<reference evidence="8 9" key="1">
    <citation type="submission" date="2017-12" db="EMBL/GenBank/DDBJ databases">
        <title>Phylogenetic diversity of female urinary microbiome.</title>
        <authorList>
            <person name="Thomas-White K."/>
            <person name="Wolfe A.J."/>
        </authorList>
    </citation>
    <scope>NUCLEOTIDE SEQUENCE [LARGE SCALE GENOMIC DNA]</scope>
    <source>
        <strain evidence="8 9">UMB1298</strain>
    </source>
</reference>
<evidence type="ECO:0000313" key="8">
    <source>
        <dbReference type="EMBL" id="PKZ41211.1"/>
    </source>
</evidence>
<evidence type="ECO:0000259" key="7">
    <source>
        <dbReference type="PROSITE" id="PS50850"/>
    </source>
</evidence>
<dbReference type="PANTHER" id="PTHR23513">
    <property type="entry name" value="INTEGRAL MEMBRANE EFFLUX PROTEIN-RELATED"/>
    <property type="match status" value="1"/>
</dbReference>
<protein>
    <recommendedName>
        <fullName evidence="7">Major facilitator superfamily (MFS) profile domain-containing protein</fullName>
    </recommendedName>
</protein>
<feature type="transmembrane region" description="Helical" evidence="6">
    <location>
        <begin position="82"/>
        <end position="105"/>
    </location>
</feature>
<keyword evidence="5 6" id="KW-0472">Membrane</keyword>
<name>A0A2I1P9D4_9MICO</name>
<evidence type="ECO:0000256" key="3">
    <source>
        <dbReference type="ARBA" id="ARBA00022692"/>
    </source>
</evidence>
<dbReference type="Pfam" id="PF07690">
    <property type="entry name" value="MFS_1"/>
    <property type="match status" value="1"/>
</dbReference>
<dbReference type="Gene3D" id="1.20.1250.20">
    <property type="entry name" value="MFS general substrate transporter like domains"/>
    <property type="match status" value="1"/>
</dbReference>
<proteinExistence type="predicted"/>
<dbReference type="InterPro" id="IPR036259">
    <property type="entry name" value="MFS_trans_sf"/>
</dbReference>
<dbReference type="PROSITE" id="PS50850">
    <property type="entry name" value="MFS"/>
    <property type="match status" value="1"/>
</dbReference>
<dbReference type="EMBL" id="PKIZ01000017">
    <property type="protein sequence ID" value="PKZ41211.1"/>
    <property type="molecule type" value="Genomic_DNA"/>
</dbReference>
<evidence type="ECO:0000313" key="9">
    <source>
        <dbReference type="Proteomes" id="UP000234206"/>
    </source>
</evidence>
<keyword evidence="4 6" id="KW-1133">Transmembrane helix</keyword>
<feature type="domain" description="Major facilitator superfamily (MFS) profile" evidence="7">
    <location>
        <begin position="1"/>
        <end position="388"/>
    </location>
</feature>
<dbReference type="AlphaFoldDB" id="A0A2I1P9D4"/>
<dbReference type="SUPFAM" id="SSF103473">
    <property type="entry name" value="MFS general substrate transporter"/>
    <property type="match status" value="1"/>
</dbReference>
<dbReference type="GO" id="GO:0005886">
    <property type="term" value="C:plasma membrane"/>
    <property type="evidence" value="ECO:0007669"/>
    <property type="project" value="UniProtKB-SubCell"/>
</dbReference>
<feature type="transmembrane region" description="Helical" evidence="6">
    <location>
        <begin position="359"/>
        <end position="379"/>
    </location>
</feature>
<evidence type="ECO:0000256" key="1">
    <source>
        <dbReference type="ARBA" id="ARBA00004651"/>
    </source>
</evidence>
<dbReference type="Proteomes" id="UP000234206">
    <property type="component" value="Unassembled WGS sequence"/>
</dbReference>
<dbReference type="OrthoDB" id="3227279at2"/>
<feature type="transmembrane region" description="Helical" evidence="6">
    <location>
        <begin position="147"/>
        <end position="166"/>
    </location>
</feature>
<comment type="subcellular location">
    <subcellularLocation>
        <location evidence="1">Cell membrane</location>
        <topology evidence="1">Multi-pass membrane protein</topology>
    </subcellularLocation>
</comment>
<feature type="transmembrane region" description="Helical" evidence="6">
    <location>
        <begin position="117"/>
        <end position="141"/>
    </location>
</feature>
<gene>
    <name evidence="8" type="ORF">CYJ76_09185</name>
</gene>
<evidence type="ECO:0000256" key="2">
    <source>
        <dbReference type="ARBA" id="ARBA00022475"/>
    </source>
</evidence>
<feature type="transmembrane region" description="Helical" evidence="6">
    <location>
        <begin position="234"/>
        <end position="254"/>
    </location>
</feature>
<feature type="transmembrane region" description="Helical" evidence="6">
    <location>
        <begin position="200"/>
        <end position="222"/>
    </location>
</feature>
<accession>A0A2I1P9D4</accession>
<evidence type="ECO:0000256" key="5">
    <source>
        <dbReference type="ARBA" id="ARBA00023136"/>
    </source>
</evidence>
<dbReference type="PANTHER" id="PTHR23513:SF18">
    <property type="entry name" value="INTEGRAL MEMBRANE PROTEIN"/>
    <property type="match status" value="1"/>
</dbReference>
<organism evidence="8 9">
    <name type="scientific">Kytococcus schroeteri</name>
    <dbReference type="NCBI Taxonomy" id="138300"/>
    <lineage>
        <taxon>Bacteria</taxon>
        <taxon>Bacillati</taxon>
        <taxon>Actinomycetota</taxon>
        <taxon>Actinomycetes</taxon>
        <taxon>Micrococcales</taxon>
        <taxon>Kytococcaceae</taxon>
        <taxon>Kytococcus</taxon>
    </lineage>
</organism>
<keyword evidence="9" id="KW-1185">Reference proteome</keyword>
<comment type="caution">
    <text evidence="8">The sequence shown here is derived from an EMBL/GenBank/DDBJ whole genome shotgun (WGS) entry which is preliminary data.</text>
</comment>
<feature type="transmembrane region" description="Helical" evidence="6">
    <location>
        <begin position="266"/>
        <end position="288"/>
    </location>
</feature>
<sequence length="399" mass="40974">MTHAQLRRAGFTALVLVLAAGTNSATMLSTLLAALVVVDAVVTPACGWVADRFNRRSVMILADVGAAAAYGVMFLVAPEPWWVFGCALVATVFESLYFPASSASVPRVLEGENLGGIFAAFGQARTLAGMLGPAVVAGLVLVASAKWAFLVNAASFLVSAVVVLTIRRAFGPDAGDPGSESDEPSRPDGSVLGVLRRHPVLLVFMGVWATTQLGTGALWVALPVLAGQLGDQSMMYAAMNSFSVLISFLGLTLFTRVSRRRSAGPLLVVGLAGQAVGLFVLGLGAFLASTAAGLIAVGLTFIALTIHRLAQAFTGATSYELLADAVPDGARGRANSWVDFATVGSFGLGVWTAGPAVDLLGLGTALLAATVLVVIGTYLGRRLAVEAQSAAVARSARGR</sequence>
<dbReference type="InterPro" id="IPR011701">
    <property type="entry name" value="MFS"/>
</dbReference>
<feature type="transmembrane region" description="Helical" evidence="6">
    <location>
        <begin position="57"/>
        <end position="76"/>
    </location>
</feature>